<dbReference type="SUPFAM" id="SSF52058">
    <property type="entry name" value="L domain-like"/>
    <property type="match status" value="1"/>
</dbReference>
<protein>
    <recommendedName>
        <fullName evidence="6">LRRCT domain-containing protein</fullName>
    </recommendedName>
</protein>
<dbReference type="AlphaFoldDB" id="A0AAN9APW2"/>
<keyword evidence="1" id="KW-0433">Leucine-rich repeat</keyword>
<evidence type="ECO:0000259" key="6">
    <source>
        <dbReference type="SMART" id="SM00082"/>
    </source>
</evidence>
<evidence type="ECO:0000256" key="3">
    <source>
        <dbReference type="ARBA" id="ARBA00022737"/>
    </source>
</evidence>
<dbReference type="InterPro" id="IPR001611">
    <property type="entry name" value="Leu-rich_rpt"/>
</dbReference>
<keyword evidence="8" id="KW-1185">Reference proteome</keyword>
<dbReference type="InterPro" id="IPR003961">
    <property type="entry name" value="FN3_dom"/>
</dbReference>
<keyword evidence="4" id="KW-0472">Membrane</keyword>
<proteinExistence type="predicted"/>
<evidence type="ECO:0000256" key="4">
    <source>
        <dbReference type="SAM" id="Phobius"/>
    </source>
</evidence>
<dbReference type="Proteomes" id="UP001374579">
    <property type="component" value="Unassembled WGS sequence"/>
</dbReference>
<feature type="chain" id="PRO_5043050682" description="LRRCT domain-containing protein" evidence="5">
    <location>
        <begin position="26"/>
        <end position="544"/>
    </location>
</feature>
<evidence type="ECO:0000313" key="8">
    <source>
        <dbReference type="Proteomes" id="UP001374579"/>
    </source>
</evidence>
<accession>A0AAN9APW2</accession>
<keyword evidence="3" id="KW-0677">Repeat</keyword>
<evidence type="ECO:0000256" key="5">
    <source>
        <dbReference type="SAM" id="SignalP"/>
    </source>
</evidence>
<dbReference type="GO" id="GO:0005886">
    <property type="term" value="C:plasma membrane"/>
    <property type="evidence" value="ECO:0007669"/>
    <property type="project" value="TreeGrafter"/>
</dbReference>
<dbReference type="InterPro" id="IPR032675">
    <property type="entry name" value="LRR_dom_sf"/>
</dbReference>
<feature type="domain" description="LRRCT" evidence="6">
    <location>
        <begin position="315"/>
        <end position="373"/>
    </location>
</feature>
<dbReference type="InterPro" id="IPR050541">
    <property type="entry name" value="LRR_TM_domain-containing"/>
</dbReference>
<dbReference type="SMART" id="SM00369">
    <property type="entry name" value="LRR_TYP"/>
    <property type="match status" value="7"/>
</dbReference>
<dbReference type="PANTHER" id="PTHR24369:SF210">
    <property type="entry name" value="CHAOPTIN-RELATED"/>
    <property type="match status" value="1"/>
</dbReference>
<keyword evidence="4" id="KW-0812">Transmembrane</keyword>
<dbReference type="InterPro" id="IPR000483">
    <property type="entry name" value="Cys-rich_flank_reg_C"/>
</dbReference>
<gene>
    <name evidence="7" type="ORF">V1264_010685</name>
</gene>
<comment type="caution">
    <text evidence="7">The sequence shown here is derived from an EMBL/GenBank/DDBJ whole genome shotgun (WGS) entry which is preliminary data.</text>
</comment>
<organism evidence="7 8">
    <name type="scientific">Littorina saxatilis</name>
    <dbReference type="NCBI Taxonomy" id="31220"/>
    <lineage>
        <taxon>Eukaryota</taxon>
        <taxon>Metazoa</taxon>
        <taxon>Spiralia</taxon>
        <taxon>Lophotrochozoa</taxon>
        <taxon>Mollusca</taxon>
        <taxon>Gastropoda</taxon>
        <taxon>Caenogastropoda</taxon>
        <taxon>Littorinimorpha</taxon>
        <taxon>Littorinoidea</taxon>
        <taxon>Littorinidae</taxon>
        <taxon>Littorina</taxon>
    </lineage>
</organism>
<feature type="transmembrane region" description="Helical" evidence="4">
    <location>
        <begin position="509"/>
        <end position="533"/>
    </location>
</feature>
<dbReference type="InterPro" id="IPR003591">
    <property type="entry name" value="Leu-rich_rpt_typical-subtyp"/>
</dbReference>
<evidence type="ECO:0000256" key="2">
    <source>
        <dbReference type="ARBA" id="ARBA00022729"/>
    </source>
</evidence>
<evidence type="ECO:0000313" key="7">
    <source>
        <dbReference type="EMBL" id="KAK7090953.1"/>
    </source>
</evidence>
<dbReference type="Gene3D" id="3.80.10.10">
    <property type="entry name" value="Ribonuclease Inhibitor"/>
    <property type="match status" value="2"/>
</dbReference>
<feature type="signal peptide" evidence="5">
    <location>
        <begin position="1"/>
        <end position="25"/>
    </location>
</feature>
<dbReference type="SMART" id="SM00082">
    <property type="entry name" value="LRRCT"/>
    <property type="match status" value="1"/>
</dbReference>
<keyword evidence="4" id="KW-1133">Transmembrane helix</keyword>
<dbReference type="Pfam" id="PF13855">
    <property type="entry name" value="LRR_8"/>
    <property type="match status" value="2"/>
</dbReference>
<reference evidence="7 8" key="1">
    <citation type="submission" date="2024-02" db="EMBL/GenBank/DDBJ databases">
        <title>Chromosome-scale genome assembly of the rough periwinkle Littorina saxatilis.</title>
        <authorList>
            <person name="De Jode A."/>
            <person name="Faria R."/>
            <person name="Formenti G."/>
            <person name="Sims Y."/>
            <person name="Smith T.P."/>
            <person name="Tracey A."/>
            <person name="Wood J.M.D."/>
            <person name="Zagrodzka Z.B."/>
            <person name="Johannesson K."/>
            <person name="Butlin R.K."/>
            <person name="Leder E.H."/>
        </authorList>
    </citation>
    <scope>NUCLEOTIDE SEQUENCE [LARGE SCALE GENOMIC DNA]</scope>
    <source>
        <strain evidence="7">Snail1</strain>
        <tissue evidence="7">Muscle</tissue>
    </source>
</reference>
<dbReference type="EMBL" id="JBAMIC010000024">
    <property type="protein sequence ID" value="KAK7090953.1"/>
    <property type="molecule type" value="Genomic_DNA"/>
</dbReference>
<dbReference type="PANTHER" id="PTHR24369">
    <property type="entry name" value="ANTIGEN BSP, PUTATIVE-RELATED"/>
    <property type="match status" value="1"/>
</dbReference>
<name>A0AAN9APW2_9CAEN</name>
<evidence type="ECO:0000256" key="1">
    <source>
        <dbReference type="ARBA" id="ARBA00022614"/>
    </source>
</evidence>
<sequence length="544" mass="61213">MGPNLKRTILSQVAIVLTLCVTVFGARQCPTNCLCDDVVIDCSHNKMSTVPYMHPKSPAQALNFSFNSLTSLDNFQNFPASHASLDLSNNQISHIPLTAFSGETFLELLALNLTSNLIDDVHFVFPSSLQVLRLSKNQIQRFCVERLKNLFQLRSLYLDLNGLKTLSCQEGEPAKANSIPESCPFLPLQQIREVFLQGNKLKALEQGPILCFQNAQFLSLADNAIKSLPAKLLQEFHKLKYLDLADNRLTYVQEGLFYRLPSLKFLSLARNRLGTVPAGLPMLEWLDLSYNAITTVSSAQKSDLYPQEVFLIGGNPFNCDCKLLWVKELFDTREYLLKYNDVDRNKFVPICAMPERLRGDTWDVIGDTAFGCRDNEEVSAKRKSVEAPEEAPVVQLEDLAFKVKDVGASHIRLHWDSLDLTSKRSAGEKEPRKIYINIHPFGQKKQKQSLAVHLSVGTHRIIGLQPSTAYVVCISLADHSSHNSKGKTRRDDCVEVVTKDDEQFQLRDIYMRIGIVVLGFALLALKCCFSSGLHKDMSSRRKND</sequence>
<dbReference type="CDD" id="cd00063">
    <property type="entry name" value="FN3"/>
    <property type="match status" value="1"/>
</dbReference>
<keyword evidence="2 5" id="KW-0732">Signal</keyword>